<organism evidence="2 3">
    <name type="scientific">Sphingomonas phage Lucius</name>
    <dbReference type="NCBI Taxonomy" id="2686313"/>
    <lineage>
        <taxon>Viruses</taxon>
        <taxon>Duplodnaviria</taxon>
        <taxon>Heunggongvirae</taxon>
        <taxon>Uroviricota</taxon>
        <taxon>Caudoviricetes</taxon>
        <taxon>Johnpaulvirinae</taxon>
        <taxon>Kharnvirus</taxon>
        <taxon>Kharnvirus lucius</taxon>
    </lineage>
</organism>
<feature type="compositionally biased region" description="Low complexity" evidence="1">
    <location>
        <begin position="114"/>
        <end position="130"/>
    </location>
</feature>
<keyword evidence="3" id="KW-1185">Reference proteome</keyword>
<reference evidence="2 3" key="1">
    <citation type="submission" date="2019-11" db="EMBL/GenBank/DDBJ databases">
        <authorList>
            <person name="Hylling O."/>
            <person name="Hansen L.H."/>
            <person name="Johansen A."/>
        </authorList>
    </citation>
    <scope>NUCLEOTIDE SEQUENCE [LARGE SCALE GENOMIC DNA]</scope>
</reference>
<evidence type="ECO:0000256" key="1">
    <source>
        <dbReference type="SAM" id="MobiDB-lite"/>
    </source>
</evidence>
<feature type="region of interest" description="Disordered" evidence="1">
    <location>
        <begin position="1"/>
        <end position="141"/>
    </location>
</feature>
<dbReference type="EMBL" id="MN734438">
    <property type="protein sequence ID" value="QJD54494.1"/>
    <property type="molecule type" value="Genomic_DNA"/>
</dbReference>
<feature type="compositionally biased region" description="Basic and acidic residues" evidence="1">
    <location>
        <begin position="70"/>
        <end position="93"/>
    </location>
</feature>
<dbReference type="GeneID" id="79585682"/>
<accession>A0A6M3T8F7</accession>
<evidence type="ECO:0000313" key="3">
    <source>
        <dbReference type="Proteomes" id="UP000502416"/>
    </source>
</evidence>
<proteinExistence type="predicted"/>
<evidence type="ECO:0000313" key="2">
    <source>
        <dbReference type="EMBL" id="QJD54494.1"/>
    </source>
</evidence>
<dbReference type="KEGG" id="vg:79585682"/>
<sequence>MTEAKTPTPAASKTAAAVQSDPAKLPEVESNHNTLDPAKPVQTAQVKSMPDYNPQRKKSSFANVQSDTTRNAHDDEQLVETKGDNETVEERDATSPWGEKTGASAEGAEDGTDAAKAPTNKAAAPTPSASVAEKNATEAKK</sequence>
<dbReference type="RefSeq" id="YP_010738315.1">
    <property type="nucleotide sequence ID" value="NC_073025.1"/>
</dbReference>
<name>A0A6M3T8F7_9CAUD</name>
<dbReference type="Proteomes" id="UP000502416">
    <property type="component" value="Segment"/>
</dbReference>
<feature type="compositionally biased region" description="Polar residues" evidence="1">
    <location>
        <begin position="60"/>
        <end position="69"/>
    </location>
</feature>
<feature type="compositionally biased region" description="Low complexity" evidence="1">
    <location>
        <begin position="1"/>
        <end position="17"/>
    </location>
</feature>
<protein>
    <submittedName>
        <fullName evidence="2">Uncharacterized protein</fullName>
    </submittedName>
</protein>